<gene>
    <name evidence="4" type="ORF">Cantr_01812</name>
</gene>
<evidence type="ECO:0000313" key="4">
    <source>
        <dbReference type="EMBL" id="RCK65917.1"/>
    </source>
</evidence>
<accession>A0A367YJI5</accession>
<protein>
    <recommendedName>
        <fullName evidence="3">F-box domain-containing protein</fullName>
    </recommendedName>
</protein>
<dbReference type="SUPFAM" id="SSF52047">
    <property type="entry name" value="RNI-like"/>
    <property type="match status" value="2"/>
</dbReference>
<comment type="caution">
    <text evidence="4">The sequence shown here is derived from an EMBL/GenBank/DDBJ whole genome shotgun (WGS) entry which is preliminary data.</text>
</comment>
<evidence type="ECO:0000313" key="5">
    <source>
        <dbReference type="Proteomes" id="UP000253472"/>
    </source>
</evidence>
<dbReference type="PANTHER" id="PTHR45712:SF22">
    <property type="entry name" value="INSULIN-LIKE GROWTH FACTOR-BINDING PROTEIN COMPLEX ACID LABILE SUBUNIT"/>
    <property type="match status" value="1"/>
</dbReference>
<dbReference type="InterPro" id="IPR001810">
    <property type="entry name" value="F-box_dom"/>
</dbReference>
<keyword evidence="1" id="KW-0433">Leucine-rich repeat</keyword>
<dbReference type="InterPro" id="IPR032675">
    <property type="entry name" value="LRR_dom_sf"/>
</dbReference>
<organism evidence="4 5">
    <name type="scientific">Candida viswanathii</name>
    <dbReference type="NCBI Taxonomy" id="5486"/>
    <lineage>
        <taxon>Eukaryota</taxon>
        <taxon>Fungi</taxon>
        <taxon>Dikarya</taxon>
        <taxon>Ascomycota</taxon>
        <taxon>Saccharomycotina</taxon>
        <taxon>Pichiomycetes</taxon>
        <taxon>Debaryomycetaceae</taxon>
        <taxon>Candida/Lodderomyces clade</taxon>
        <taxon>Candida</taxon>
    </lineage>
</organism>
<dbReference type="Proteomes" id="UP000253472">
    <property type="component" value="Unassembled WGS sequence"/>
</dbReference>
<feature type="domain" description="F-box" evidence="3">
    <location>
        <begin position="1"/>
        <end position="44"/>
    </location>
</feature>
<dbReference type="PROSITE" id="PS50181">
    <property type="entry name" value="FBOX"/>
    <property type="match status" value="1"/>
</dbReference>
<reference evidence="4 5" key="1">
    <citation type="submission" date="2018-06" db="EMBL/GenBank/DDBJ databases">
        <title>Whole genome sequencing of Candida tropicalis (genome annotated by CSBL at Korea University).</title>
        <authorList>
            <person name="Ahn J."/>
        </authorList>
    </citation>
    <scope>NUCLEOTIDE SEQUENCE [LARGE SCALE GENOMIC DNA]</scope>
    <source>
        <strain evidence="4 5">ATCC 20962</strain>
    </source>
</reference>
<evidence type="ECO:0000256" key="2">
    <source>
        <dbReference type="ARBA" id="ARBA00022737"/>
    </source>
</evidence>
<dbReference type="OrthoDB" id="4028017at2759"/>
<evidence type="ECO:0000256" key="1">
    <source>
        <dbReference type="ARBA" id="ARBA00022614"/>
    </source>
</evidence>
<keyword evidence="2" id="KW-0677">Repeat</keyword>
<dbReference type="PANTHER" id="PTHR45712">
    <property type="entry name" value="AGAP008170-PA"/>
    <property type="match status" value="1"/>
</dbReference>
<dbReference type="Gene3D" id="3.80.10.10">
    <property type="entry name" value="Ribonuclease Inhibitor"/>
    <property type="match status" value="1"/>
</dbReference>
<proteinExistence type="predicted"/>
<keyword evidence="5" id="KW-1185">Reference proteome</keyword>
<dbReference type="AlphaFoldDB" id="A0A367YJI5"/>
<evidence type="ECO:0000259" key="3">
    <source>
        <dbReference type="PROSITE" id="PS50181"/>
    </source>
</evidence>
<name>A0A367YJI5_9ASCO</name>
<sequence>MKVSELPEEVLQMIFSCVPSSTLVSLLDVPEIERYVILELYSTIRISGTRHGGRYKPLMRDGVPMLRNAYAYLALLEAHPWFRPRQLVVVFSGVQSTEKYAALLAGLFNQSSLKGKLRIDLRQIEGEMDLDLAMFAKSMTLYQGCYVPLVDEARCPNLTSLAVKTFLNEGDISRLPQTLVSLELKLMLQVQLFDVEKVLRFPESLRMLDIKEIHSDTREALHLDVSHLQNLVKLSTDPSVVCHWRFPKSLRVLTTHWSDIIPKGLSTMCPDLKEVVVLNSRCESVNFARWLPPGLKELTIPANAFGVREPKLKYEVSNPWKRFKSMFYKPSPDDNPNQTELPFAANLRTLKIHSTSKEHKPSIASFQGINLPNLVELSICGSRKIRILGDIPRNITKLSVSNIAEFDFNELQHLQNLITLHLSNILGQDSFYCDLPNTLQEVAISACSFGAIRINAPNLGVFKISRSPLEELNGSNFVLPDTLKELHIHDTLITRVTANLPVNLQSLDLSRNDLLESVDQPPVNLKHILLAHTSLGSTTSPFDFPPGFETLDLSGTRINADWIRRLRLLLCVLLKELAMRDTTEILNLDTSCLPCSLIVLDLTSTCLDSITGDFQQFPHLESIGLSGNDLCGCFAGSDGAWFGDGIKFVEVMNCGLSKPDVDVLYDELIQKPRFEHLLVDDGLLPCQEELELRKRKLGNFTSEFSYSNDINYALEHAYKL</sequence>
<dbReference type="InterPro" id="IPR050333">
    <property type="entry name" value="SLRP"/>
</dbReference>
<dbReference type="EMBL" id="QLNQ01000018">
    <property type="protein sequence ID" value="RCK65917.1"/>
    <property type="molecule type" value="Genomic_DNA"/>
</dbReference>